<keyword evidence="2" id="KW-0520">NAD</keyword>
<evidence type="ECO:0000256" key="1">
    <source>
        <dbReference type="ARBA" id="ARBA00023002"/>
    </source>
</evidence>
<dbReference type="EMBL" id="VKHS01000133">
    <property type="protein sequence ID" value="MBB0229525.1"/>
    <property type="molecule type" value="Genomic_DNA"/>
</dbReference>
<dbReference type="CDD" id="cd12166">
    <property type="entry name" value="2-Hacid_dh_7"/>
    <property type="match status" value="1"/>
</dbReference>
<feature type="domain" description="D-isomer specific 2-hydroxyacid dehydrogenase NAD-binding" evidence="3">
    <location>
        <begin position="106"/>
        <end position="278"/>
    </location>
</feature>
<evidence type="ECO:0000313" key="4">
    <source>
        <dbReference type="EMBL" id="MBB0229525.1"/>
    </source>
</evidence>
<dbReference type="PROSITE" id="PS00671">
    <property type="entry name" value="D_2_HYDROXYACID_DH_3"/>
    <property type="match status" value="1"/>
</dbReference>
<accession>A0A7W3T248</accession>
<dbReference type="InterPro" id="IPR029753">
    <property type="entry name" value="D-isomer_DH_CS"/>
</dbReference>
<evidence type="ECO:0000259" key="3">
    <source>
        <dbReference type="Pfam" id="PF02826"/>
    </source>
</evidence>
<dbReference type="FunFam" id="3.40.50.720:FF:000593">
    <property type="entry name" value="Dihydrofolate reductase"/>
    <property type="match status" value="1"/>
</dbReference>
<dbReference type="AlphaFoldDB" id="A0A7W3T248"/>
<comment type="caution">
    <text evidence="4">The sequence shown here is derived from an EMBL/GenBank/DDBJ whole genome shotgun (WGS) entry which is preliminary data.</text>
</comment>
<reference evidence="5" key="1">
    <citation type="submission" date="2019-10" db="EMBL/GenBank/DDBJ databases">
        <title>Streptomyces sp. nov., a novel actinobacterium isolated from alkaline environment.</title>
        <authorList>
            <person name="Golinska P."/>
        </authorList>
    </citation>
    <scope>NUCLEOTIDE SEQUENCE [LARGE SCALE GENOMIC DNA]</scope>
    <source>
        <strain evidence="5">DSM 42108</strain>
    </source>
</reference>
<dbReference type="Proteomes" id="UP000530234">
    <property type="component" value="Unassembled WGS sequence"/>
</dbReference>
<keyword evidence="1" id="KW-0560">Oxidoreductase</keyword>
<evidence type="ECO:0000313" key="5">
    <source>
        <dbReference type="Proteomes" id="UP000530234"/>
    </source>
</evidence>
<dbReference type="PANTHER" id="PTHR43333">
    <property type="entry name" value="2-HACID_DH_C DOMAIN-CONTAINING PROTEIN"/>
    <property type="match status" value="1"/>
</dbReference>
<dbReference type="InterPro" id="IPR006140">
    <property type="entry name" value="D-isomer_DH_NAD-bd"/>
</dbReference>
<dbReference type="RefSeq" id="WP_182662088.1">
    <property type="nucleotide sequence ID" value="NZ_VKHS01000133.1"/>
</dbReference>
<evidence type="ECO:0000256" key="2">
    <source>
        <dbReference type="ARBA" id="ARBA00023027"/>
    </source>
</evidence>
<protein>
    <submittedName>
        <fullName evidence="4">Dihydrofolate reductase</fullName>
    </submittedName>
</protein>
<sequence>MTSGDVWLPFPPDEIEGLPASLGYRRWNGEEEFPADPADCVFYAVPYMKGQRTALRPLERMSRLRVAQTLTAGWEHMVPGLDLMPTGSLLCNAGGLHDTSTAELALALILAAQRGIPEAVRSADRGDWEPALRPSLADRTVLILGYGGIGRAVEERLVPFEPAEVIRVATTARTSPRGAVHAVADLDGLLPRAEIVVVCTPLTDLTRGLVNGDFLARLPDDALVVNVARGAVVDTAALLAELGRGRLRAALDVTDPEPLPADHPLWRAPGVLISPHVGGASSAFRPRADRLLRSQLARFAAGERPEFVVAEV</sequence>
<dbReference type="SUPFAM" id="SSF51735">
    <property type="entry name" value="NAD(P)-binding Rossmann-fold domains"/>
    <property type="match status" value="1"/>
</dbReference>
<dbReference type="InterPro" id="IPR036291">
    <property type="entry name" value="NAD(P)-bd_dom_sf"/>
</dbReference>
<name>A0A7W3T248_9ACTN</name>
<proteinExistence type="predicted"/>
<dbReference type="PANTHER" id="PTHR43333:SF1">
    <property type="entry name" value="D-ISOMER SPECIFIC 2-HYDROXYACID DEHYDROGENASE NAD-BINDING DOMAIN-CONTAINING PROTEIN"/>
    <property type="match status" value="1"/>
</dbReference>
<keyword evidence="5" id="KW-1185">Reference proteome</keyword>
<organism evidence="4 5">
    <name type="scientific">Streptomyces calidiresistens</name>
    <dbReference type="NCBI Taxonomy" id="1485586"/>
    <lineage>
        <taxon>Bacteria</taxon>
        <taxon>Bacillati</taxon>
        <taxon>Actinomycetota</taxon>
        <taxon>Actinomycetes</taxon>
        <taxon>Kitasatosporales</taxon>
        <taxon>Streptomycetaceae</taxon>
        <taxon>Streptomyces</taxon>
    </lineage>
</organism>
<gene>
    <name evidence="4" type="ORF">FOE67_08360</name>
</gene>
<dbReference type="Pfam" id="PF02826">
    <property type="entry name" value="2-Hacid_dh_C"/>
    <property type="match status" value="1"/>
</dbReference>
<dbReference type="Gene3D" id="3.40.50.720">
    <property type="entry name" value="NAD(P)-binding Rossmann-like Domain"/>
    <property type="match status" value="2"/>
</dbReference>
<dbReference type="GO" id="GO:0051287">
    <property type="term" value="F:NAD binding"/>
    <property type="evidence" value="ECO:0007669"/>
    <property type="project" value="InterPro"/>
</dbReference>
<dbReference type="GO" id="GO:0016616">
    <property type="term" value="F:oxidoreductase activity, acting on the CH-OH group of donors, NAD or NADP as acceptor"/>
    <property type="evidence" value="ECO:0007669"/>
    <property type="project" value="UniProtKB-ARBA"/>
</dbReference>